<dbReference type="GO" id="GO:0005739">
    <property type="term" value="C:mitochondrion"/>
    <property type="evidence" value="ECO:0007669"/>
    <property type="project" value="UniProtKB-SubCell"/>
</dbReference>
<name>A0A9W8HRA8_9FUNG</name>
<dbReference type="FunFam" id="3.30.465.10:FF:000053">
    <property type="entry name" value="D-lactate dehydrogenase (Cytochrome), putative"/>
    <property type="match status" value="1"/>
</dbReference>
<gene>
    <name evidence="17" type="primary">DLD2_1</name>
    <name evidence="17" type="ORF">GGI15_000338</name>
</gene>
<evidence type="ECO:0000256" key="11">
    <source>
        <dbReference type="ARBA" id="ARBA00039003"/>
    </source>
</evidence>
<dbReference type="FunFam" id="3.30.43.10:FF:000002">
    <property type="entry name" value="D-2-hydroxyglutarate dehydrogenase, mitochondrial"/>
    <property type="match status" value="1"/>
</dbReference>
<dbReference type="GO" id="GO:0071949">
    <property type="term" value="F:FAD binding"/>
    <property type="evidence" value="ECO:0007669"/>
    <property type="project" value="InterPro"/>
</dbReference>
<comment type="catalytic activity">
    <reaction evidence="15">
        <text>(R)-lactate + 2 Fe(III)-[cytochrome c] = 2 Fe(II)-[cytochrome c] + pyruvate + 2 H(+)</text>
        <dbReference type="Rhea" id="RHEA:13521"/>
        <dbReference type="Rhea" id="RHEA-COMP:10350"/>
        <dbReference type="Rhea" id="RHEA-COMP:14399"/>
        <dbReference type="ChEBI" id="CHEBI:15361"/>
        <dbReference type="ChEBI" id="CHEBI:15378"/>
        <dbReference type="ChEBI" id="CHEBI:16004"/>
        <dbReference type="ChEBI" id="CHEBI:29033"/>
        <dbReference type="ChEBI" id="CHEBI:29034"/>
        <dbReference type="EC" id="1.1.2.4"/>
    </reaction>
</comment>
<evidence type="ECO:0000256" key="7">
    <source>
        <dbReference type="ARBA" id="ARBA00022833"/>
    </source>
</evidence>
<keyword evidence="6" id="KW-0274">FAD</keyword>
<evidence type="ECO:0000256" key="1">
    <source>
        <dbReference type="ARBA" id="ARBA00001974"/>
    </source>
</evidence>
<dbReference type="GO" id="GO:0004458">
    <property type="term" value="F:D-lactate dehydrogenase (cytochrome) activity"/>
    <property type="evidence" value="ECO:0007669"/>
    <property type="project" value="UniProtKB-EC"/>
</dbReference>
<evidence type="ECO:0000256" key="15">
    <source>
        <dbReference type="ARBA" id="ARBA00051436"/>
    </source>
</evidence>
<evidence type="ECO:0000256" key="12">
    <source>
        <dbReference type="ARBA" id="ARBA00039639"/>
    </source>
</evidence>
<dbReference type="Gene3D" id="3.30.70.2190">
    <property type="match status" value="1"/>
</dbReference>
<evidence type="ECO:0000256" key="5">
    <source>
        <dbReference type="ARBA" id="ARBA00022723"/>
    </source>
</evidence>
<evidence type="ECO:0000256" key="3">
    <source>
        <dbReference type="ARBA" id="ARBA00008000"/>
    </source>
</evidence>
<dbReference type="AlphaFoldDB" id="A0A9W8HRA8"/>
<dbReference type="FunFam" id="3.30.70.2740:FF:000002">
    <property type="entry name" value="D-2-hydroxyglutarate dehydrogenase mitochondrial"/>
    <property type="match status" value="1"/>
</dbReference>
<evidence type="ECO:0000256" key="8">
    <source>
        <dbReference type="ARBA" id="ARBA00022946"/>
    </source>
</evidence>
<evidence type="ECO:0000256" key="6">
    <source>
        <dbReference type="ARBA" id="ARBA00022827"/>
    </source>
</evidence>
<dbReference type="FunFam" id="3.30.70.2190:FF:000001">
    <property type="entry name" value="D-2-hydroxyglutarate dehydrogenase mitochondrial"/>
    <property type="match status" value="1"/>
</dbReference>
<evidence type="ECO:0000313" key="18">
    <source>
        <dbReference type="Proteomes" id="UP001140172"/>
    </source>
</evidence>
<keyword evidence="10" id="KW-0496">Mitochondrion</keyword>
<dbReference type="GO" id="GO:0046872">
    <property type="term" value="F:metal ion binding"/>
    <property type="evidence" value="ECO:0007669"/>
    <property type="project" value="UniProtKB-KW"/>
</dbReference>
<keyword evidence="18" id="KW-1185">Reference proteome</keyword>
<dbReference type="EMBL" id="JANBUM010000008">
    <property type="protein sequence ID" value="KAJ2787919.1"/>
    <property type="molecule type" value="Genomic_DNA"/>
</dbReference>
<dbReference type="InterPro" id="IPR016164">
    <property type="entry name" value="FAD-linked_Oxase-like_C"/>
</dbReference>
<dbReference type="InterPro" id="IPR004113">
    <property type="entry name" value="FAD-bd_oxidored_4_C"/>
</dbReference>
<proteinExistence type="inferred from homology"/>
<evidence type="ECO:0000256" key="10">
    <source>
        <dbReference type="ARBA" id="ARBA00023128"/>
    </source>
</evidence>
<dbReference type="InterPro" id="IPR006094">
    <property type="entry name" value="Oxid_FAD_bind_N"/>
</dbReference>
<protein>
    <recommendedName>
        <fullName evidence="12">D-2-hydroxyglutarate dehydrogenase, mitochondrial</fullName>
        <ecNumber evidence="11">1.1.99.39</ecNumber>
    </recommendedName>
</protein>
<dbReference type="OrthoDB" id="5332616at2759"/>
<dbReference type="Gene3D" id="1.10.45.10">
    <property type="entry name" value="Vanillyl-alcohol Oxidase, Chain A, domain 4"/>
    <property type="match status" value="1"/>
</dbReference>
<dbReference type="SUPFAM" id="SSF55103">
    <property type="entry name" value="FAD-linked oxidases, C-terminal domain"/>
    <property type="match status" value="1"/>
</dbReference>
<keyword evidence="4" id="KW-0285">Flavoprotein</keyword>
<evidence type="ECO:0000256" key="2">
    <source>
        <dbReference type="ARBA" id="ARBA00004173"/>
    </source>
</evidence>
<dbReference type="InterPro" id="IPR016171">
    <property type="entry name" value="Vanillyl_alc_oxidase_C-sub2"/>
</dbReference>
<evidence type="ECO:0000259" key="16">
    <source>
        <dbReference type="PROSITE" id="PS51387"/>
    </source>
</evidence>
<evidence type="ECO:0000256" key="13">
    <source>
        <dbReference type="ARBA" id="ARBA00045410"/>
    </source>
</evidence>
<dbReference type="PANTHER" id="PTHR43716">
    <property type="entry name" value="D-2-HYDROXYGLUTARATE DEHYDROGENASE, MITOCHONDRIAL"/>
    <property type="match status" value="1"/>
</dbReference>
<comment type="cofactor">
    <cofactor evidence="1">
        <name>FAD</name>
        <dbReference type="ChEBI" id="CHEBI:57692"/>
    </cofactor>
</comment>
<keyword evidence="7" id="KW-0862">Zinc</keyword>
<dbReference type="PANTHER" id="PTHR43716:SF1">
    <property type="entry name" value="D-2-HYDROXYGLUTARATE DEHYDROGENASE, MITOCHONDRIAL"/>
    <property type="match status" value="1"/>
</dbReference>
<evidence type="ECO:0000256" key="14">
    <source>
        <dbReference type="ARBA" id="ARBA00049267"/>
    </source>
</evidence>
<dbReference type="InterPro" id="IPR016167">
    <property type="entry name" value="FAD-bd_PCMH_sub1"/>
</dbReference>
<keyword evidence="8" id="KW-0809">Transit peptide</keyword>
<dbReference type="EC" id="1.1.99.39" evidence="11"/>
<dbReference type="Gene3D" id="3.30.70.2740">
    <property type="match status" value="1"/>
</dbReference>
<comment type="catalytic activity">
    <reaction evidence="14">
        <text>(R)-malate + A = oxaloacetate + AH2</text>
        <dbReference type="Rhea" id="RHEA:67460"/>
        <dbReference type="ChEBI" id="CHEBI:13193"/>
        <dbReference type="ChEBI" id="CHEBI:15588"/>
        <dbReference type="ChEBI" id="CHEBI:16452"/>
        <dbReference type="ChEBI" id="CHEBI:17499"/>
    </reaction>
    <physiologicalReaction direction="left-to-right" evidence="14">
        <dbReference type="Rhea" id="RHEA:67461"/>
    </physiologicalReaction>
</comment>
<dbReference type="GO" id="GO:0051990">
    <property type="term" value="F:(R)-2-hydroxyglutarate dehydrogenase activity"/>
    <property type="evidence" value="ECO:0007669"/>
    <property type="project" value="UniProtKB-EC"/>
</dbReference>
<dbReference type="SUPFAM" id="SSF56176">
    <property type="entry name" value="FAD-binding/transporter-associated domain-like"/>
    <property type="match status" value="1"/>
</dbReference>
<organism evidence="17 18">
    <name type="scientific">Coemansia interrupta</name>
    <dbReference type="NCBI Taxonomy" id="1126814"/>
    <lineage>
        <taxon>Eukaryota</taxon>
        <taxon>Fungi</taxon>
        <taxon>Fungi incertae sedis</taxon>
        <taxon>Zoopagomycota</taxon>
        <taxon>Kickxellomycotina</taxon>
        <taxon>Kickxellomycetes</taxon>
        <taxon>Kickxellales</taxon>
        <taxon>Kickxellaceae</taxon>
        <taxon>Coemansia</taxon>
    </lineage>
</organism>
<dbReference type="InterPro" id="IPR016169">
    <property type="entry name" value="FAD-bd_PCMH_sub2"/>
</dbReference>
<evidence type="ECO:0000256" key="9">
    <source>
        <dbReference type="ARBA" id="ARBA00023002"/>
    </source>
</evidence>
<reference evidence="17" key="1">
    <citation type="submission" date="2022-07" db="EMBL/GenBank/DDBJ databases">
        <title>Phylogenomic reconstructions and comparative analyses of Kickxellomycotina fungi.</title>
        <authorList>
            <person name="Reynolds N.K."/>
            <person name="Stajich J.E."/>
            <person name="Barry K."/>
            <person name="Grigoriev I.V."/>
            <person name="Crous P."/>
            <person name="Smith M.E."/>
        </authorList>
    </citation>
    <scope>NUCLEOTIDE SEQUENCE</scope>
    <source>
        <strain evidence="17">BCRC 34489</strain>
    </source>
</reference>
<sequence length="535" mass="58094">MLSAVRAFAISRPALGATATAAVAAVASRLAAKPRTLAAFGKDSRLYHKPARSSTFKKLGKDDVRHFERILPAETILATPAVGGSADPIELEGFNADWLNKYRGSSQLVLRPKTTKEVSDILKYCNDQGIAVVPQGGNTGLVGGSVPVHDEVVLSLRNMNKIRSYDELSGILVCDAGCVLEELGNYVGERDHIMPLDLGAKGSCHIGGNVATNAGGIRFLRYGTLHGSVLGLEVVLPDGTILDNMSTLRKDNTGYDLKQLFIGSEGSLGVITGVSIATPRKPSSVNVAVLGVPSYENVQQAFKLARRRCGEILSAYEFWDANCMGAVLKHQELKNPLSSDYPFYVLIETSGSNKDHDDEKMGALLEELMEQGIVEDGALAQDDSQISRMWAMREGIPESLGKTGPTYKYDVSIPIPVLYDIVGDIAGRLETAKLYTPGEPGNPVRLVCGYGHIGDGNLHLNVVAEKFEDRITNIFEPYVYEWVSSHRGSISAEHGVGLMKRDYLGYSKSPEMISYMKRIKDLFDPKGILNPYKVV</sequence>
<comment type="similarity">
    <text evidence="3">Belongs to the FAD-binding oxidoreductase/transferase type 4 family.</text>
</comment>
<dbReference type="Gene3D" id="3.30.465.10">
    <property type="match status" value="1"/>
</dbReference>
<evidence type="ECO:0000256" key="4">
    <source>
        <dbReference type="ARBA" id="ARBA00022630"/>
    </source>
</evidence>
<evidence type="ECO:0000313" key="17">
    <source>
        <dbReference type="EMBL" id="KAJ2787919.1"/>
    </source>
</evidence>
<comment type="caution">
    <text evidence="17">The sequence shown here is derived from an EMBL/GenBank/DDBJ whole genome shotgun (WGS) entry which is preliminary data.</text>
</comment>
<dbReference type="InterPro" id="IPR051264">
    <property type="entry name" value="FAD-oxidored/transferase_4"/>
</dbReference>
<keyword evidence="9 17" id="KW-0560">Oxidoreductase</keyword>
<comment type="subcellular location">
    <subcellularLocation>
        <location evidence="2">Mitochondrion</location>
    </subcellularLocation>
</comment>
<dbReference type="InterPro" id="IPR016166">
    <property type="entry name" value="FAD-bd_PCMH"/>
</dbReference>
<dbReference type="InterPro" id="IPR036318">
    <property type="entry name" value="FAD-bd_PCMH-like_sf"/>
</dbReference>
<dbReference type="Pfam" id="PF01565">
    <property type="entry name" value="FAD_binding_4"/>
    <property type="match status" value="1"/>
</dbReference>
<dbReference type="PROSITE" id="PS51387">
    <property type="entry name" value="FAD_PCMH"/>
    <property type="match status" value="1"/>
</dbReference>
<feature type="domain" description="FAD-binding PCMH-type" evidence="16">
    <location>
        <begin position="102"/>
        <end position="281"/>
    </location>
</feature>
<keyword evidence="5" id="KW-0479">Metal-binding</keyword>
<accession>A0A9W8HRA8</accession>
<dbReference type="GO" id="GO:0006108">
    <property type="term" value="P:malate metabolic process"/>
    <property type="evidence" value="ECO:0007669"/>
    <property type="project" value="UniProtKB-ARBA"/>
</dbReference>
<comment type="function">
    <text evidence="13">Catalyzes the oxidation of D-2-hydroxyglutarate (D-2-HG) to alpha-ketoglutarate. Also catalyzes the oxidation of other D-2-hydroxyacids, such as D-malate (D-MAL) and D-lactate (D-LAC). Exhibits high activities towards D-2-HG and D-MAL but a very weak activity towards D-LAC.</text>
</comment>
<dbReference type="Pfam" id="PF02913">
    <property type="entry name" value="FAD-oxidase_C"/>
    <property type="match status" value="1"/>
</dbReference>
<dbReference type="Gene3D" id="3.30.43.10">
    <property type="entry name" value="Uridine Diphospho-n-acetylenolpyruvylglucosamine Reductase, domain 2"/>
    <property type="match status" value="1"/>
</dbReference>
<dbReference type="FunFam" id="1.10.45.10:FF:000001">
    <property type="entry name" value="D-lactate dehydrogenase mitochondrial"/>
    <property type="match status" value="1"/>
</dbReference>
<dbReference type="Proteomes" id="UP001140172">
    <property type="component" value="Unassembled WGS sequence"/>
</dbReference>